<dbReference type="InterPro" id="IPR020837">
    <property type="entry name" value="Fibrinogen_CS"/>
</dbReference>
<keyword evidence="1" id="KW-1015">Disulfide bond</keyword>
<keyword evidence="2" id="KW-0732">Signal</keyword>
<feature type="domain" description="Fibrinogen C-terminal" evidence="3">
    <location>
        <begin position="44"/>
        <end position="255"/>
    </location>
</feature>
<dbReference type="CDD" id="cd00087">
    <property type="entry name" value="FReD"/>
    <property type="match status" value="1"/>
</dbReference>
<proteinExistence type="predicted"/>
<reference evidence="5" key="1">
    <citation type="submission" date="2025-08" db="UniProtKB">
        <authorList>
            <consortium name="RefSeq"/>
        </authorList>
    </citation>
    <scope>IDENTIFICATION</scope>
</reference>
<accession>A0ABM1FA47</accession>
<dbReference type="SMART" id="SM00186">
    <property type="entry name" value="FBG"/>
    <property type="match status" value="1"/>
</dbReference>
<feature type="signal peptide" evidence="2">
    <location>
        <begin position="1"/>
        <end position="25"/>
    </location>
</feature>
<dbReference type="Gene3D" id="3.90.215.10">
    <property type="entry name" value="Gamma Fibrinogen, chain A, domain 1"/>
    <property type="match status" value="1"/>
</dbReference>
<dbReference type="PROSITE" id="PS00514">
    <property type="entry name" value="FIBRINOGEN_C_1"/>
    <property type="match status" value="1"/>
</dbReference>
<dbReference type="RefSeq" id="XP_014681318.1">
    <property type="nucleotide sequence ID" value="XM_014825832.1"/>
</dbReference>
<gene>
    <name evidence="5" type="primary">LOC106821144</name>
</gene>
<dbReference type="InterPro" id="IPR014716">
    <property type="entry name" value="Fibrinogen_a/b/g_C_1"/>
</dbReference>
<evidence type="ECO:0000256" key="1">
    <source>
        <dbReference type="ARBA" id="ARBA00023157"/>
    </source>
</evidence>
<evidence type="ECO:0000259" key="3">
    <source>
        <dbReference type="PROSITE" id="PS51406"/>
    </source>
</evidence>
<name>A0ABM1FA47_PRICU</name>
<dbReference type="Proteomes" id="UP000695022">
    <property type="component" value="Unplaced"/>
</dbReference>
<evidence type="ECO:0000313" key="4">
    <source>
        <dbReference type="Proteomes" id="UP000695022"/>
    </source>
</evidence>
<evidence type="ECO:0000256" key="2">
    <source>
        <dbReference type="SAM" id="SignalP"/>
    </source>
</evidence>
<dbReference type="Pfam" id="PF00147">
    <property type="entry name" value="Fibrinogen_C"/>
    <property type="match status" value="1"/>
</dbReference>
<organism evidence="4 5">
    <name type="scientific">Priapulus caudatus</name>
    <name type="common">Priapulid worm</name>
    <dbReference type="NCBI Taxonomy" id="37621"/>
    <lineage>
        <taxon>Eukaryota</taxon>
        <taxon>Metazoa</taxon>
        <taxon>Ecdysozoa</taxon>
        <taxon>Scalidophora</taxon>
        <taxon>Priapulida</taxon>
        <taxon>Priapulimorpha</taxon>
        <taxon>Priapulimorphida</taxon>
        <taxon>Priapulidae</taxon>
        <taxon>Priapulus</taxon>
    </lineage>
</organism>
<dbReference type="PROSITE" id="PS51406">
    <property type="entry name" value="FIBRINOGEN_C_2"/>
    <property type="match status" value="1"/>
</dbReference>
<evidence type="ECO:0000313" key="5">
    <source>
        <dbReference type="RefSeq" id="XP_014681318.1"/>
    </source>
</evidence>
<dbReference type="InterPro" id="IPR036056">
    <property type="entry name" value="Fibrinogen-like_C"/>
</dbReference>
<dbReference type="GeneID" id="106821144"/>
<feature type="chain" id="PRO_5046332666" evidence="2">
    <location>
        <begin position="26"/>
        <end position="255"/>
    </location>
</feature>
<dbReference type="SUPFAM" id="SSF56496">
    <property type="entry name" value="Fibrinogen C-terminal domain-like"/>
    <property type="match status" value="1"/>
</dbReference>
<dbReference type="PANTHER" id="PTHR19143">
    <property type="entry name" value="FIBRINOGEN/TENASCIN/ANGIOPOEITIN"/>
    <property type="match status" value="1"/>
</dbReference>
<keyword evidence="4" id="KW-1185">Reference proteome</keyword>
<sequence length="255" mass="28993">MHRVWCHPAAVVTVILLTAVAVTTGTGTLSTINSVKVLKNPDYHRVDGKFQDCAELYKHNYTEPGIYVIYPQNYRTKVQCQNGFTIVQQRIKGKVNFQVGWKSYRNGFGSPSGDFWAGLQTIHNLVGAGNTKLLITLQDWNGFTGFALYNYFSIGPESDRYRLSVAGFSGSVTDDFSYHNGMIFATWDKSDYNGCAINQRAGWWYNYCAYALLNGKYYNGGYYPPPGQFFDGMYWKDWFGYNYSLRYISMALMSG</sequence>
<protein>
    <submittedName>
        <fullName evidence="5">Angiopoietin-related protein 2-like</fullName>
    </submittedName>
</protein>
<dbReference type="InterPro" id="IPR050373">
    <property type="entry name" value="Fibrinogen_C-term_domain"/>
</dbReference>
<dbReference type="InterPro" id="IPR002181">
    <property type="entry name" value="Fibrinogen_a/b/g_C_dom"/>
</dbReference>